<dbReference type="AlphaFoldDB" id="A0A1X7T4V1"/>
<dbReference type="InParanoid" id="A0A1X7T4V1"/>
<dbReference type="EnsemblMetazoa" id="Aqu2.1.09410_001">
    <property type="protein sequence ID" value="Aqu2.1.09410_001"/>
    <property type="gene ID" value="Aqu2.1.09410"/>
</dbReference>
<organism evidence="3">
    <name type="scientific">Amphimedon queenslandica</name>
    <name type="common">Sponge</name>
    <dbReference type="NCBI Taxonomy" id="400682"/>
    <lineage>
        <taxon>Eukaryota</taxon>
        <taxon>Metazoa</taxon>
        <taxon>Porifera</taxon>
        <taxon>Demospongiae</taxon>
        <taxon>Heteroscleromorpha</taxon>
        <taxon>Haplosclerida</taxon>
        <taxon>Niphatidae</taxon>
        <taxon>Amphimedon</taxon>
    </lineage>
</organism>
<evidence type="ECO:0000256" key="2">
    <source>
        <dbReference type="SAM" id="MobiDB-lite"/>
    </source>
</evidence>
<keyword evidence="1" id="KW-0175">Coiled coil</keyword>
<reference evidence="3" key="1">
    <citation type="submission" date="2017-05" db="UniProtKB">
        <authorList>
            <consortium name="EnsemblMetazoa"/>
        </authorList>
    </citation>
    <scope>IDENTIFICATION</scope>
</reference>
<feature type="compositionally biased region" description="Polar residues" evidence="2">
    <location>
        <begin position="1"/>
        <end position="41"/>
    </location>
</feature>
<evidence type="ECO:0000256" key="1">
    <source>
        <dbReference type="SAM" id="Coils"/>
    </source>
</evidence>
<name>A0A1X7T4V1_AMPQE</name>
<evidence type="ECO:0000313" key="3">
    <source>
        <dbReference type="EnsemblMetazoa" id="Aqu2.1.09410_001"/>
    </source>
</evidence>
<accession>A0A1X7T4V1</accession>
<feature type="region of interest" description="Disordered" evidence="2">
    <location>
        <begin position="1"/>
        <end position="57"/>
    </location>
</feature>
<feature type="compositionally biased region" description="Basic and acidic residues" evidence="2">
    <location>
        <begin position="48"/>
        <end position="57"/>
    </location>
</feature>
<sequence length="127" mass="14853">MGTNISQTSTDSKTPPATNKTSTDSKTLPATNKTSTDSKTPAMSKELNTQHDMKTREEITRQCRDVKRMIQCRNGREKEEKAELKRKISDLETIESKRIKKDEIKRQEEEELIKRRVRIEEVERMRT</sequence>
<protein>
    <submittedName>
        <fullName evidence="3">Uncharacterized protein</fullName>
    </submittedName>
</protein>
<feature type="coiled-coil region" evidence="1">
    <location>
        <begin position="74"/>
        <end position="125"/>
    </location>
</feature>
<proteinExistence type="predicted"/>